<feature type="compositionally biased region" description="Polar residues" evidence="1">
    <location>
        <begin position="1"/>
        <end position="10"/>
    </location>
</feature>
<organism evidence="2 3">
    <name type="scientific">Rhynocoris fuscipes</name>
    <dbReference type="NCBI Taxonomy" id="488301"/>
    <lineage>
        <taxon>Eukaryota</taxon>
        <taxon>Metazoa</taxon>
        <taxon>Ecdysozoa</taxon>
        <taxon>Arthropoda</taxon>
        <taxon>Hexapoda</taxon>
        <taxon>Insecta</taxon>
        <taxon>Pterygota</taxon>
        <taxon>Neoptera</taxon>
        <taxon>Paraneoptera</taxon>
        <taxon>Hemiptera</taxon>
        <taxon>Heteroptera</taxon>
        <taxon>Panheteroptera</taxon>
        <taxon>Cimicomorpha</taxon>
        <taxon>Reduviidae</taxon>
        <taxon>Harpactorinae</taxon>
        <taxon>Harpactorini</taxon>
        <taxon>Rhynocoris</taxon>
    </lineage>
</organism>
<keyword evidence="3" id="KW-1185">Reference proteome</keyword>
<evidence type="ECO:0000256" key="1">
    <source>
        <dbReference type="SAM" id="MobiDB-lite"/>
    </source>
</evidence>
<name>A0AAW1DGR4_9HEMI</name>
<sequence length="51" mass="5698">MPQNCSCENNTRTTTQQSQRKVQVTAKVLFGTVSAIANMKQAEKVQNKRNS</sequence>
<feature type="region of interest" description="Disordered" evidence="1">
    <location>
        <begin position="1"/>
        <end position="21"/>
    </location>
</feature>
<reference evidence="2 3" key="1">
    <citation type="submission" date="2022-12" db="EMBL/GenBank/DDBJ databases">
        <title>Chromosome-level genome assembly of true bugs.</title>
        <authorList>
            <person name="Ma L."/>
            <person name="Li H."/>
        </authorList>
    </citation>
    <scope>NUCLEOTIDE SEQUENCE [LARGE SCALE GENOMIC DNA]</scope>
    <source>
        <strain evidence="2">Lab_2022b</strain>
    </source>
</reference>
<protein>
    <submittedName>
        <fullName evidence="2">Uncharacterized protein</fullName>
    </submittedName>
</protein>
<proteinExistence type="predicted"/>
<feature type="compositionally biased region" description="Low complexity" evidence="1">
    <location>
        <begin position="11"/>
        <end position="21"/>
    </location>
</feature>
<evidence type="ECO:0000313" key="2">
    <source>
        <dbReference type="EMBL" id="KAK9508900.1"/>
    </source>
</evidence>
<accession>A0AAW1DGR4</accession>
<dbReference type="EMBL" id="JAPXFL010000003">
    <property type="protein sequence ID" value="KAK9508900.1"/>
    <property type="molecule type" value="Genomic_DNA"/>
</dbReference>
<dbReference type="Proteomes" id="UP001461498">
    <property type="component" value="Unassembled WGS sequence"/>
</dbReference>
<dbReference type="AlphaFoldDB" id="A0AAW1DGR4"/>
<evidence type="ECO:0000313" key="3">
    <source>
        <dbReference type="Proteomes" id="UP001461498"/>
    </source>
</evidence>
<comment type="caution">
    <text evidence="2">The sequence shown here is derived from an EMBL/GenBank/DDBJ whole genome shotgun (WGS) entry which is preliminary data.</text>
</comment>
<gene>
    <name evidence="2" type="ORF">O3M35_006342</name>
</gene>